<dbReference type="InterPro" id="IPR035490">
    <property type="entry name" value="GlmS/FrlB_SIS"/>
</dbReference>
<dbReference type="SUPFAM" id="SSF53697">
    <property type="entry name" value="SIS domain"/>
    <property type="match status" value="1"/>
</dbReference>
<dbReference type="RefSeq" id="WP_307121851.1">
    <property type="nucleotide sequence ID" value="NZ_JAUSTM010000010.1"/>
</dbReference>
<keyword evidence="5 8" id="KW-0808">Transferase</keyword>
<dbReference type="HAMAP" id="MF_00164">
    <property type="entry name" value="GlmS"/>
    <property type="match status" value="1"/>
</dbReference>
<evidence type="ECO:0000256" key="5">
    <source>
        <dbReference type="ARBA" id="ARBA00022679"/>
    </source>
</evidence>
<evidence type="ECO:0000256" key="1">
    <source>
        <dbReference type="ARBA" id="ARBA00001031"/>
    </source>
</evidence>
<dbReference type="SUPFAM" id="SSF56235">
    <property type="entry name" value="N-terminal nucleophile aminohydrolases (Ntn hydrolases)"/>
    <property type="match status" value="1"/>
</dbReference>
<evidence type="ECO:0000256" key="2">
    <source>
        <dbReference type="ARBA" id="ARBA00012916"/>
    </source>
</evidence>
<feature type="initiator methionine" description="Removed" evidence="8">
    <location>
        <position position="1"/>
    </location>
</feature>
<keyword evidence="6" id="KW-0677">Repeat</keyword>
<feature type="domain" description="Glutamine amidotransferase type-2" evidence="9">
    <location>
        <begin position="2"/>
        <end position="218"/>
    </location>
</feature>
<dbReference type="CDD" id="cd05009">
    <property type="entry name" value="SIS_GlmS_GlmD_2"/>
    <property type="match status" value="1"/>
</dbReference>
<comment type="subcellular location">
    <subcellularLocation>
        <location evidence="8">Cytoplasm</location>
    </subcellularLocation>
</comment>
<dbReference type="InterPro" id="IPR046348">
    <property type="entry name" value="SIS_dom_sf"/>
</dbReference>
<comment type="subunit">
    <text evidence="8">Homodimer.</text>
</comment>
<organism evidence="11 12">
    <name type="scientific">Streptococcus moroccensis</name>
    <dbReference type="NCBI Taxonomy" id="1451356"/>
    <lineage>
        <taxon>Bacteria</taxon>
        <taxon>Bacillati</taxon>
        <taxon>Bacillota</taxon>
        <taxon>Bacilli</taxon>
        <taxon>Lactobacillales</taxon>
        <taxon>Streptococcaceae</taxon>
        <taxon>Streptococcus</taxon>
    </lineage>
</organism>
<dbReference type="InterPro" id="IPR017932">
    <property type="entry name" value="GATase_2_dom"/>
</dbReference>
<evidence type="ECO:0000256" key="3">
    <source>
        <dbReference type="ARBA" id="ARBA00016090"/>
    </source>
</evidence>
<keyword evidence="7" id="KW-0315">Glutamine amidotransferase</keyword>
<dbReference type="EC" id="2.6.1.16" evidence="2 8"/>
<dbReference type="PANTHER" id="PTHR10937:SF0">
    <property type="entry name" value="GLUTAMINE--FRUCTOSE-6-PHOSPHATE TRANSAMINASE (ISOMERIZING)"/>
    <property type="match status" value="1"/>
</dbReference>
<keyword evidence="4 8" id="KW-0032">Aminotransferase</keyword>
<dbReference type="InterPro" id="IPR047084">
    <property type="entry name" value="GFAT_N"/>
</dbReference>
<dbReference type="Proteomes" id="UP001223079">
    <property type="component" value="Unassembled WGS sequence"/>
</dbReference>
<dbReference type="InterPro" id="IPR005855">
    <property type="entry name" value="GFAT"/>
</dbReference>
<dbReference type="Gene3D" id="3.40.50.10490">
    <property type="entry name" value="Glucose-6-phosphate isomerase like protein, domain 1"/>
    <property type="match status" value="2"/>
</dbReference>
<dbReference type="Gene3D" id="3.60.20.10">
    <property type="entry name" value="Glutamine Phosphoribosylpyrophosphate, subunit 1, domain 1"/>
    <property type="match status" value="1"/>
</dbReference>
<dbReference type="CDD" id="cd05008">
    <property type="entry name" value="SIS_GlmS_GlmD_1"/>
    <property type="match status" value="1"/>
</dbReference>
<evidence type="ECO:0000313" key="11">
    <source>
        <dbReference type="EMBL" id="MDQ0222660.1"/>
    </source>
</evidence>
<dbReference type="NCBIfam" id="TIGR01135">
    <property type="entry name" value="glmS"/>
    <property type="match status" value="1"/>
</dbReference>
<feature type="domain" description="SIS" evidence="10">
    <location>
        <begin position="455"/>
        <end position="593"/>
    </location>
</feature>
<name>A0ABT9YSB3_9STRE</name>
<evidence type="ECO:0000256" key="7">
    <source>
        <dbReference type="ARBA" id="ARBA00022962"/>
    </source>
</evidence>
<dbReference type="PROSITE" id="PS51278">
    <property type="entry name" value="GATASE_TYPE_2"/>
    <property type="match status" value="1"/>
</dbReference>
<feature type="active site" description="Nucleophile; for GATase activity" evidence="8">
    <location>
        <position position="2"/>
    </location>
</feature>
<reference evidence="11 12" key="1">
    <citation type="submission" date="2023-07" db="EMBL/GenBank/DDBJ databases">
        <title>Genomic Encyclopedia of Type Strains, Phase IV (KMG-IV): sequencing the most valuable type-strain genomes for metagenomic binning, comparative biology and taxonomic classification.</title>
        <authorList>
            <person name="Goeker M."/>
        </authorList>
    </citation>
    <scope>NUCLEOTIDE SEQUENCE [LARGE SCALE GENOMIC DNA]</scope>
    <source>
        <strain evidence="11 12">DSM 105143</strain>
    </source>
</reference>
<proteinExistence type="inferred from homology"/>
<accession>A0ABT9YSB3</accession>
<evidence type="ECO:0000259" key="9">
    <source>
        <dbReference type="PROSITE" id="PS51278"/>
    </source>
</evidence>
<gene>
    <name evidence="8" type="primary">glmS</name>
    <name evidence="11" type="ORF">J2S23_001217</name>
</gene>
<dbReference type="GO" id="GO:0004360">
    <property type="term" value="F:glutamine-fructose-6-phosphate transaminase (isomerizing) activity"/>
    <property type="evidence" value="ECO:0007669"/>
    <property type="project" value="UniProtKB-EC"/>
</dbReference>
<dbReference type="InterPro" id="IPR035466">
    <property type="entry name" value="GlmS/AgaS_SIS"/>
</dbReference>
<dbReference type="PROSITE" id="PS51464">
    <property type="entry name" value="SIS"/>
    <property type="match status" value="2"/>
</dbReference>
<evidence type="ECO:0000256" key="8">
    <source>
        <dbReference type="HAMAP-Rule" id="MF_00164"/>
    </source>
</evidence>
<comment type="function">
    <text evidence="8">Catalyzes the first step in hexosamine metabolism, converting fructose-6P into glucosamine-6P using glutamine as a nitrogen source.</text>
</comment>
<keyword evidence="12" id="KW-1185">Reference proteome</keyword>
<protein>
    <recommendedName>
        <fullName evidence="3 8">Glutamine--fructose-6-phosphate aminotransferase [isomerizing]</fullName>
        <ecNumber evidence="2 8">2.6.1.16</ecNumber>
    </recommendedName>
    <alternativeName>
        <fullName evidence="8">D-fructose-6-phosphate amidotransferase</fullName>
    </alternativeName>
    <alternativeName>
        <fullName evidence="8">GFAT</fullName>
    </alternativeName>
    <alternativeName>
        <fullName evidence="8">Glucosamine-6-phosphate synthase</fullName>
    </alternativeName>
    <alternativeName>
        <fullName evidence="8">Hexosephosphate aminotransferase</fullName>
    </alternativeName>
    <alternativeName>
        <fullName evidence="8">L-glutamine--D-fructose-6-phosphate amidotransferase</fullName>
    </alternativeName>
</protein>
<dbReference type="Pfam" id="PF13522">
    <property type="entry name" value="GATase_6"/>
    <property type="match status" value="1"/>
</dbReference>
<dbReference type="CDD" id="cd00714">
    <property type="entry name" value="GFAT"/>
    <property type="match status" value="1"/>
</dbReference>
<dbReference type="Pfam" id="PF01380">
    <property type="entry name" value="SIS"/>
    <property type="match status" value="2"/>
</dbReference>
<dbReference type="InterPro" id="IPR001347">
    <property type="entry name" value="SIS_dom"/>
</dbReference>
<evidence type="ECO:0000256" key="4">
    <source>
        <dbReference type="ARBA" id="ARBA00022576"/>
    </source>
</evidence>
<dbReference type="PANTHER" id="PTHR10937">
    <property type="entry name" value="GLUCOSAMINE--FRUCTOSE-6-PHOSPHATE AMINOTRANSFERASE, ISOMERIZING"/>
    <property type="match status" value="1"/>
</dbReference>
<evidence type="ECO:0000313" key="12">
    <source>
        <dbReference type="Proteomes" id="UP001223079"/>
    </source>
</evidence>
<dbReference type="InterPro" id="IPR029055">
    <property type="entry name" value="Ntn_hydrolases_N"/>
</dbReference>
<dbReference type="NCBIfam" id="NF001484">
    <property type="entry name" value="PRK00331.1"/>
    <property type="match status" value="1"/>
</dbReference>
<comment type="catalytic activity">
    <reaction evidence="1 8">
        <text>D-fructose 6-phosphate + L-glutamine = D-glucosamine 6-phosphate + L-glutamate</text>
        <dbReference type="Rhea" id="RHEA:13237"/>
        <dbReference type="ChEBI" id="CHEBI:29985"/>
        <dbReference type="ChEBI" id="CHEBI:58359"/>
        <dbReference type="ChEBI" id="CHEBI:58725"/>
        <dbReference type="ChEBI" id="CHEBI:61527"/>
        <dbReference type="EC" id="2.6.1.16"/>
    </reaction>
</comment>
<dbReference type="EMBL" id="JAUSTM010000010">
    <property type="protein sequence ID" value="MDQ0222660.1"/>
    <property type="molecule type" value="Genomic_DNA"/>
</dbReference>
<feature type="active site" description="For Fru-6P isomerization activity" evidence="8">
    <location>
        <position position="598"/>
    </location>
</feature>
<evidence type="ECO:0000256" key="6">
    <source>
        <dbReference type="ARBA" id="ARBA00022737"/>
    </source>
</evidence>
<comment type="caution">
    <text evidence="11">The sequence shown here is derived from an EMBL/GenBank/DDBJ whole genome shotgun (WGS) entry which is preliminary data.</text>
</comment>
<feature type="domain" description="SIS" evidence="10">
    <location>
        <begin position="283"/>
        <end position="422"/>
    </location>
</feature>
<keyword evidence="8" id="KW-0963">Cytoplasm</keyword>
<sequence>MCGIVGVVGNRNATDILMQGLEKLEYRGYDSAGIFVANGVNNGRLIKSVGRIADLRSKLGIDVAGSTGIGHTRWATHGPASKENAHPHTSATGRFILVHNGVIENYLAIKEEFLANHEFNGQTDTEIAVHLIGQLVEDGLSVLEAFKKSLHLIEGSYAFALVDSENPDVIYVAKNKSPLLIGVGEGYNMVCSDAMAMIRETSEFMEIHDKELVIVTKDSVSVQDYAGNSLERESYTAELDLSDIGKGTYPYYMLKEIDEQPSVMRKLISAYSDNGQVKVDEAIIKAVQEADRLYIIAAGTSYHAGFAAKNMLEALTNTPVELGIASEWGYNQPLLSQKPLFIFISQSGETADSRQVLVRANEMGIPSLTVTNVPGSTLSREANYTMLLHAGPEIAVASTKAYTAQIATLAFLAKAVGDADGNEKAKAFDLVHELSLVAQSIEATLSEKDSIAEKVEGLLAKTRTAFYIGRGNDYYVAMEASLKLKEISYIQCEGFAAGELKHGTISLIEDGVPVLALISSDEAVAAHTRGNIQEVAARGANVLVIAEEGLARETDDIKVVPVHPYLSAISMVVPTQLVAYYATLQRGLDVDKPRNLAKSVTVE</sequence>
<evidence type="ECO:0000259" key="10">
    <source>
        <dbReference type="PROSITE" id="PS51464"/>
    </source>
</evidence>